<dbReference type="Proteomes" id="UP000198372">
    <property type="component" value="Unassembled WGS sequence"/>
</dbReference>
<reference evidence="2" key="1">
    <citation type="submission" date="2016-09" db="EMBL/GenBank/DDBJ databases">
        <authorList>
            <person name="Jeantristanb JTB J.-T."/>
            <person name="Ricardo R."/>
        </authorList>
    </citation>
    <scope>NUCLEOTIDE SEQUENCE [LARGE SCALE GENOMIC DNA]</scope>
</reference>
<dbReference type="EMBL" id="FMSP01000004">
    <property type="protein sequence ID" value="SCV69308.1"/>
    <property type="molecule type" value="Genomic_DNA"/>
</dbReference>
<dbReference type="OrthoDB" id="3359404at2759"/>
<evidence type="ECO:0000313" key="1">
    <source>
        <dbReference type="EMBL" id="SCV69308.1"/>
    </source>
</evidence>
<gene>
    <name evidence="1" type="ORF">BQ2448_2328</name>
</gene>
<name>A0A238FDU3_9BASI</name>
<sequence length="139" mass="15460">MLLVAHGVRRRLLSLSAAAAEHRLVSSHSVCHCAARASRSSSSQAARVSATSIFYRKLVPSMLHCLALGSIACYALELLHSHLYGQYIAKELQTRVDGLKSELEQLHRSGHGEISSMELLVTHVHPPDPQRHRHWWQVG</sequence>
<protein>
    <submittedName>
        <fullName evidence="1">BQ2448_2328 protein</fullName>
    </submittedName>
</protein>
<evidence type="ECO:0000313" key="2">
    <source>
        <dbReference type="Proteomes" id="UP000198372"/>
    </source>
</evidence>
<accession>A0A238FDU3</accession>
<keyword evidence="2" id="KW-1185">Reference proteome</keyword>
<proteinExistence type="predicted"/>
<organism evidence="1 2">
    <name type="scientific">Microbotryum intermedium</name>
    <dbReference type="NCBI Taxonomy" id="269621"/>
    <lineage>
        <taxon>Eukaryota</taxon>
        <taxon>Fungi</taxon>
        <taxon>Dikarya</taxon>
        <taxon>Basidiomycota</taxon>
        <taxon>Pucciniomycotina</taxon>
        <taxon>Microbotryomycetes</taxon>
        <taxon>Microbotryales</taxon>
        <taxon>Microbotryaceae</taxon>
        <taxon>Microbotryum</taxon>
    </lineage>
</organism>
<dbReference type="AlphaFoldDB" id="A0A238FDU3"/>